<reference evidence="4" key="2">
    <citation type="submission" date="2021-04" db="EMBL/GenBank/DDBJ databases">
        <authorList>
            <person name="Gilroy R."/>
        </authorList>
    </citation>
    <scope>NUCLEOTIDE SEQUENCE</scope>
    <source>
        <strain evidence="4">ChiHjej9B8-1298</strain>
    </source>
</reference>
<dbReference type="Pfam" id="PF19904">
    <property type="entry name" value="DUF6377"/>
    <property type="match status" value="1"/>
</dbReference>
<accession>A0A9D2J1E8</accession>
<feature type="transmembrane region" description="Helical" evidence="2">
    <location>
        <begin position="334"/>
        <end position="355"/>
    </location>
</feature>
<dbReference type="Proteomes" id="UP000824028">
    <property type="component" value="Unassembled WGS sequence"/>
</dbReference>
<evidence type="ECO:0000313" key="4">
    <source>
        <dbReference type="EMBL" id="HIZ32978.1"/>
    </source>
</evidence>
<feature type="domain" description="DUF6377" evidence="3">
    <location>
        <begin position="259"/>
        <end position="499"/>
    </location>
</feature>
<sequence>MRLRTMITVGVMCLTQYIQGGNTNLRDSLQVALLQLDKLVEQREELHAGHDFMLDSLRREMERATDPWKKYHLCGSLFYENLHYQADSSLYYIGKKEELLPRLGRPDLQNEIRINRAEALGVKGNYSEVQDELQSIRPMELEKGLRQYYYSTYCNYYNWLSSFTVDRELRQHYFDRANAYRDSILQLLPQGVNHDIVFSNLLLQSNEPDSVICILARQLEAAREPKERTYLHYNLSEAYAAKGDTLSQMYHLAQTAILDMRLSVREYSALPALALQLYNQGDLERAYRYADCAMRDAEACNSHLRFMEGGRFFPFIHATLLGQVREQYSRAQHVLLVTAVLLILLVVAVACLAWWMKKLAEMRSQLEVANQHLQASNQQLKETGKIKETYIAYYLDRCVGDMEKMEQYRRSLEKLAMAQKTAELYKMIRSEEFLRKERRDFYQEFDRSFLALFPNFIDDLNKLLVDEGKLYPRQDEQLSTELRIYALIRLGVTNAERIAHFLGCSLTTIYNYRSKTRNRALGDKEHFEEEVMKL</sequence>
<evidence type="ECO:0000313" key="5">
    <source>
        <dbReference type="Proteomes" id="UP000824028"/>
    </source>
</evidence>
<dbReference type="EMBL" id="DXBX01000039">
    <property type="protein sequence ID" value="HIZ32978.1"/>
    <property type="molecule type" value="Genomic_DNA"/>
</dbReference>
<dbReference type="InterPro" id="IPR045957">
    <property type="entry name" value="DUF6377"/>
</dbReference>
<feature type="coiled-coil region" evidence="1">
    <location>
        <begin position="356"/>
        <end position="383"/>
    </location>
</feature>
<gene>
    <name evidence="4" type="ORF">H9814_05435</name>
</gene>
<evidence type="ECO:0000256" key="2">
    <source>
        <dbReference type="SAM" id="Phobius"/>
    </source>
</evidence>
<keyword evidence="2" id="KW-0812">Transmembrane</keyword>
<keyword evidence="1" id="KW-0175">Coiled coil</keyword>
<dbReference type="AlphaFoldDB" id="A0A9D2J1E8"/>
<keyword evidence="2" id="KW-0472">Membrane</keyword>
<keyword evidence="2" id="KW-1133">Transmembrane helix</keyword>
<name>A0A9D2J1E8_9BACE</name>
<proteinExistence type="predicted"/>
<reference evidence="4" key="1">
    <citation type="journal article" date="2021" name="PeerJ">
        <title>Extensive microbial diversity within the chicken gut microbiome revealed by metagenomics and culture.</title>
        <authorList>
            <person name="Gilroy R."/>
            <person name="Ravi A."/>
            <person name="Getino M."/>
            <person name="Pursley I."/>
            <person name="Horton D.L."/>
            <person name="Alikhan N.F."/>
            <person name="Baker D."/>
            <person name="Gharbi K."/>
            <person name="Hall N."/>
            <person name="Watson M."/>
            <person name="Adriaenssens E.M."/>
            <person name="Foster-Nyarko E."/>
            <person name="Jarju S."/>
            <person name="Secka A."/>
            <person name="Antonio M."/>
            <person name="Oren A."/>
            <person name="Chaudhuri R.R."/>
            <person name="La Ragione R."/>
            <person name="Hildebrand F."/>
            <person name="Pallen M.J."/>
        </authorList>
    </citation>
    <scope>NUCLEOTIDE SEQUENCE</scope>
    <source>
        <strain evidence="4">ChiHjej9B8-1298</strain>
    </source>
</reference>
<evidence type="ECO:0000256" key="1">
    <source>
        <dbReference type="SAM" id="Coils"/>
    </source>
</evidence>
<protein>
    <recommendedName>
        <fullName evidence="3">DUF6377 domain-containing protein</fullName>
    </recommendedName>
</protein>
<organism evidence="4 5">
    <name type="scientific">Candidatus Bacteroides merdigallinarum</name>
    <dbReference type="NCBI Taxonomy" id="2838473"/>
    <lineage>
        <taxon>Bacteria</taxon>
        <taxon>Pseudomonadati</taxon>
        <taxon>Bacteroidota</taxon>
        <taxon>Bacteroidia</taxon>
        <taxon>Bacteroidales</taxon>
        <taxon>Bacteroidaceae</taxon>
        <taxon>Bacteroides</taxon>
    </lineage>
</organism>
<evidence type="ECO:0000259" key="3">
    <source>
        <dbReference type="Pfam" id="PF19904"/>
    </source>
</evidence>
<comment type="caution">
    <text evidence="4">The sequence shown here is derived from an EMBL/GenBank/DDBJ whole genome shotgun (WGS) entry which is preliminary data.</text>
</comment>